<keyword evidence="2" id="KW-0732">Signal</keyword>
<dbReference type="EMBL" id="SDOZ01000002">
    <property type="protein sequence ID" value="RXZ61783.1"/>
    <property type="molecule type" value="Genomic_DNA"/>
</dbReference>
<feature type="chain" id="PRO_5020303080" evidence="2">
    <location>
        <begin position="32"/>
        <end position="314"/>
    </location>
</feature>
<protein>
    <submittedName>
        <fullName evidence="4">DUF1080 domain-containing protein</fullName>
    </submittedName>
</protein>
<reference evidence="4 5" key="1">
    <citation type="journal article" date="2019" name="Gut">
        <title>Antibiotics-induced monodominance of a novel gut bacterial order.</title>
        <authorList>
            <person name="Hildebrand F."/>
            <person name="Moitinho-Silva L."/>
            <person name="Blasche S."/>
            <person name="Jahn M.T."/>
            <person name="Gossmann T.I."/>
            <person name="Heuerta-Cepas J."/>
            <person name="Hercog R."/>
            <person name="Luetge M."/>
            <person name="Bahram M."/>
            <person name="Pryszlak A."/>
            <person name="Alves R.J."/>
            <person name="Waszak S.M."/>
            <person name="Zhu A."/>
            <person name="Ye L."/>
            <person name="Costea P.I."/>
            <person name="Aalvink S."/>
            <person name="Belzer C."/>
            <person name="Forslund S.K."/>
            <person name="Sunagawa S."/>
            <person name="Hentschel U."/>
            <person name="Merten C."/>
            <person name="Patil K.R."/>
            <person name="Benes V."/>
            <person name="Bork P."/>
        </authorList>
    </citation>
    <scope>NUCLEOTIDE SEQUENCE [LARGE SCALE GENOMIC DNA]</scope>
    <source>
        <strain evidence="4 5">HDS1380</strain>
    </source>
</reference>
<dbReference type="AlphaFoldDB" id="A0A4Q2KEM2"/>
<gene>
    <name evidence="4" type="ORF">ESZ91_05175</name>
</gene>
<dbReference type="Proteomes" id="UP000291269">
    <property type="component" value="Unassembled WGS sequence"/>
</dbReference>
<dbReference type="RefSeq" id="WP_129224790.1">
    <property type="nucleotide sequence ID" value="NZ_SDOZ01000002.1"/>
</dbReference>
<accession>A0A4Q2KEM2</accession>
<dbReference type="GO" id="GO:0016787">
    <property type="term" value="F:hydrolase activity"/>
    <property type="evidence" value="ECO:0007669"/>
    <property type="project" value="InterPro"/>
</dbReference>
<keyword evidence="5" id="KW-1185">Reference proteome</keyword>
<comment type="caution">
    <text evidence="4">The sequence shown here is derived from an EMBL/GenBank/DDBJ whole genome shotgun (WGS) entry which is preliminary data.</text>
</comment>
<dbReference type="Pfam" id="PF06439">
    <property type="entry name" value="3keto-disac_hyd"/>
    <property type="match status" value="1"/>
</dbReference>
<dbReference type="InterPro" id="IPR013320">
    <property type="entry name" value="ConA-like_dom_sf"/>
</dbReference>
<sequence>MIKSKGKIFTLAAAFALTAALTAGVFAPAAAEEAQFPVYTQEFTSEEAVNADFFAGYVNAVGNSTVAEQVGQDDGHWFLKDGKLVRENSIDKDAGTWRAAILTYSKQTFSNFEMEVDYKQGNQTFWWTGVAFRQAEAGKSFFDDGAGIFVQEGGQPTMWGAIGVGGPFEKTTYPNYDRNAWHHLKLTVQGNKATLSVDSYPATEWNLNASFYQEGYVSLISINNDSAYDNFKITELPEPETPELPDIPPVEEADTDDALGKLSQKTDDTLIVERPVNYRKKEGGGCSSSIGAGFAAAGSAAAGLAALALVLKRK</sequence>
<name>A0A4Q2KEM2_9FIRM</name>
<organism evidence="4 5">
    <name type="scientific">Candidatus Borkfalkia ceftriaxoniphila</name>
    <dbReference type="NCBI Taxonomy" id="2508949"/>
    <lineage>
        <taxon>Bacteria</taxon>
        <taxon>Bacillati</taxon>
        <taxon>Bacillota</taxon>
        <taxon>Clostridia</taxon>
        <taxon>Christensenellales</taxon>
        <taxon>Christensenellaceae</taxon>
        <taxon>Candidatus Borkfalkia</taxon>
    </lineage>
</organism>
<keyword evidence="1" id="KW-0472">Membrane</keyword>
<feature type="transmembrane region" description="Helical" evidence="1">
    <location>
        <begin position="290"/>
        <end position="311"/>
    </location>
</feature>
<feature type="domain" description="3-keto-alpha-glucoside-1,2-lyase/3-keto-2-hydroxy-glucal hydratase" evidence="3">
    <location>
        <begin position="73"/>
        <end position="233"/>
    </location>
</feature>
<keyword evidence="1" id="KW-0812">Transmembrane</keyword>
<evidence type="ECO:0000259" key="3">
    <source>
        <dbReference type="Pfam" id="PF06439"/>
    </source>
</evidence>
<keyword evidence="1" id="KW-1133">Transmembrane helix</keyword>
<dbReference type="InterPro" id="IPR010496">
    <property type="entry name" value="AL/BT2_dom"/>
</dbReference>
<evidence type="ECO:0000313" key="4">
    <source>
        <dbReference type="EMBL" id="RXZ61783.1"/>
    </source>
</evidence>
<proteinExistence type="predicted"/>
<evidence type="ECO:0000313" key="5">
    <source>
        <dbReference type="Proteomes" id="UP000291269"/>
    </source>
</evidence>
<evidence type="ECO:0000256" key="1">
    <source>
        <dbReference type="SAM" id="Phobius"/>
    </source>
</evidence>
<dbReference type="Gene3D" id="2.60.120.560">
    <property type="entry name" value="Exo-inulinase, domain 1"/>
    <property type="match status" value="1"/>
</dbReference>
<evidence type="ECO:0000256" key="2">
    <source>
        <dbReference type="SAM" id="SignalP"/>
    </source>
</evidence>
<feature type="signal peptide" evidence="2">
    <location>
        <begin position="1"/>
        <end position="31"/>
    </location>
</feature>
<dbReference type="SUPFAM" id="SSF49899">
    <property type="entry name" value="Concanavalin A-like lectins/glucanases"/>
    <property type="match status" value="1"/>
</dbReference>